<name>A0A6A5GSK9_CAERE</name>
<dbReference type="GO" id="GO:0004623">
    <property type="term" value="F:phospholipase A2 activity"/>
    <property type="evidence" value="ECO:0007669"/>
    <property type="project" value="InterPro"/>
</dbReference>
<dbReference type="SUPFAM" id="SSF48619">
    <property type="entry name" value="Phospholipase A2, PLA2"/>
    <property type="match status" value="1"/>
</dbReference>
<sequence>MAFISSQNTLSYIFWISFYISFSSFNLNVICQETLNIGDTGVTLATINDTLPALNFSCGANRFTDFIPQLFNSTQCKNLKDAMNVCCETHDSCYNTQVGKDFCDNTFCECLSKATENNLCSVDAAGFCAAVRLFGQTAYDTLGGLEPVSPTIN</sequence>
<dbReference type="KEGG" id="crq:GCK72_013797"/>
<dbReference type="AlphaFoldDB" id="A0A6A5GSK9"/>
<dbReference type="RefSeq" id="XP_003093271.2">
    <property type="nucleotide sequence ID" value="XM_003093223.2"/>
</dbReference>
<organism evidence="3 4">
    <name type="scientific">Caenorhabditis remanei</name>
    <name type="common">Caenorhabditis vulgaris</name>
    <dbReference type="NCBI Taxonomy" id="31234"/>
    <lineage>
        <taxon>Eukaryota</taxon>
        <taxon>Metazoa</taxon>
        <taxon>Ecdysozoa</taxon>
        <taxon>Nematoda</taxon>
        <taxon>Chromadorea</taxon>
        <taxon>Rhabditida</taxon>
        <taxon>Rhabditina</taxon>
        <taxon>Rhabditomorpha</taxon>
        <taxon>Rhabditoidea</taxon>
        <taxon>Rhabditidae</taxon>
        <taxon>Peloderinae</taxon>
        <taxon>Caenorhabditis</taxon>
    </lineage>
</organism>
<comment type="caution">
    <text evidence="3">The sequence shown here is derived from an EMBL/GenBank/DDBJ whole genome shotgun (WGS) entry which is preliminary data.</text>
</comment>
<reference evidence="3 4" key="1">
    <citation type="submission" date="2019-12" db="EMBL/GenBank/DDBJ databases">
        <title>Chromosome-level assembly of the Caenorhabditis remanei genome.</title>
        <authorList>
            <person name="Teterina A.A."/>
            <person name="Willis J.H."/>
            <person name="Phillips P.C."/>
        </authorList>
    </citation>
    <scope>NUCLEOTIDE SEQUENCE [LARGE SCALE GENOMIC DNA]</scope>
    <source>
        <strain evidence="3 4">PX506</strain>
        <tissue evidence="3">Whole organism</tissue>
    </source>
</reference>
<proteinExistence type="predicted"/>
<dbReference type="PANTHER" id="PTHR34228">
    <property type="entry name" value="PROTEIN CBG09474-RELATED"/>
    <property type="match status" value="1"/>
</dbReference>
<dbReference type="GO" id="GO:0006644">
    <property type="term" value="P:phospholipid metabolic process"/>
    <property type="evidence" value="ECO:0007669"/>
    <property type="project" value="InterPro"/>
</dbReference>
<dbReference type="InterPro" id="IPR033113">
    <property type="entry name" value="PLA2_histidine"/>
</dbReference>
<protein>
    <submittedName>
        <fullName evidence="3">Uncharacterized protein</fullName>
    </submittedName>
</protein>
<dbReference type="GeneID" id="9822602"/>
<keyword evidence="2" id="KW-0964">Secreted</keyword>
<evidence type="ECO:0000256" key="2">
    <source>
        <dbReference type="ARBA" id="ARBA00022525"/>
    </source>
</evidence>
<evidence type="ECO:0000313" key="4">
    <source>
        <dbReference type="Proteomes" id="UP000483820"/>
    </source>
</evidence>
<dbReference type="GO" id="GO:0050482">
    <property type="term" value="P:arachidonate secretion"/>
    <property type="evidence" value="ECO:0007669"/>
    <property type="project" value="InterPro"/>
</dbReference>
<dbReference type="Proteomes" id="UP000483820">
    <property type="component" value="Chromosome IV"/>
</dbReference>
<evidence type="ECO:0000256" key="1">
    <source>
        <dbReference type="ARBA" id="ARBA00004613"/>
    </source>
</evidence>
<accession>A0A6A5GSK9</accession>
<dbReference type="EMBL" id="WUAV01000004">
    <property type="protein sequence ID" value="KAF1757342.1"/>
    <property type="molecule type" value="Genomic_DNA"/>
</dbReference>
<dbReference type="GO" id="GO:0005576">
    <property type="term" value="C:extracellular region"/>
    <property type="evidence" value="ECO:0007669"/>
    <property type="project" value="UniProtKB-SubCell"/>
</dbReference>
<dbReference type="CTD" id="9822602"/>
<comment type="subcellular location">
    <subcellularLocation>
        <location evidence="1">Secreted</location>
    </subcellularLocation>
</comment>
<dbReference type="InterPro" id="IPR053322">
    <property type="entry name" value="PLA2-like"/>
</dbReference>
<dbReference type="PROSITE" id="PS00118">
    <property type="entry name" value="PA2_HIS"/>
    <property type="match status" value="1"/>
</dbReference>
<gene>
    <name evidence="3" type="ORF">GCK72_013797</name>
</gene>
<evidence type="ECO:0000313" key="3">
    <source>
        <dbReference type="EMBL" id="KAF1757342.1"/>
    </source>
</evidence>
<dbReference type="InterPro" id="IPR036444">
    <property type="entry name" value="PLipase_A2_dom_sf"/>
</dbReference>